<evidence type="ECO:0000313" key="3">
    <source>
        <dbReference type="Proteomes" id="UP000256779"/>
    </source>
</evidence>
<dbReference type="PANTHER" id="PTHR35446">
    <property type="entry name" value="SI:CH211-175M2.5"/>
    <property type="match status" value="1"/>
</dbReference>
<evidence type="ECO:0000313" key="2">
    <source>
        <dbReference type="EMBL" id="RED92796.1"/>
    </source>
</evidence>
<gene>
    <name evidence="2" type="ORF">C7460_12813</name>
</gene>
<dbReference type="EMBL" id="QREG01000028">
    <property type="protein sequence ID" value="RED92796.1"/>
    <property type="molecule type" value="Genomic_DNA"/>
</dbReference>
<keyword evidence="3" id="KW-1185">Reference proteome</keyword>
<dbReference type="Pfam" id="PF02627">
    <property type="entry name" value="CMD"/>
    <property type="match status" value="1"/>
</dbReference>
<dbReference type="InterPro" id="IPR004675">
    <property type="entry name" value="AhpD_core"/>
</dbReference>
<dbReference type="Proteomes" id="UP000256779">
    <property type="component" value="Unassembled WGS sequence"/>
</dbReference>
<name>A0A3D9KYI5_MARFU</name>
<comment type="caution">
    <text evidence="2">The sequence shown here is derived from an EMBL/GenBank/DDBJ whole genome shotgun (WGS) entry which is preliminary data.</text>
</comment>
<dbReference type="InterPro" id="IPR003779">
    <property type="entry name" value="CMD-like"/>
</dbReference>
<organism evidence="2 3">
    <name type="scientific">Marinoscillum furvescens DSM 4134</name>
    <dbReference type="NCBI Taxonomy" id="1122208"/>
    <lineage>
        <taxon>Bacteria</taxon>
        <taxon>Pseudomonadati</taxon>
        <taxon>Bacteroidota</taxon>
        <taxon>Cytophagia</taxon>
        <taxon>Cytophagales</taxon>
        <taxon>Reichenbachiellaceae</taxon>
        <taxon>Marinoscillum</taxon>
    </lineage>
</organism>
<dbReference type="SUPFAM" id="SSF69118">
    <property type="entry name" value="AhpD-like"/>
    <property type="match status" value="1"/>
</dbReference>
<dbReference type="GO" id="GO:0051920">
    <property type="term" value="F:peroxiredoxin activity"/>
    <property type="evidence" value="ECO:0007669"/>
    <property type="project" value="InterPro"/>
</dbReference>
<accession>A0A3D9KYI5</accession>
<dbReference type="Gene3D" id="1.20.1290.10">
    <property type="entry name" value="AhpD-like"/>
    <property type="match status" value="1"/>
</dbReference>
<reference evidence="2 3" key="1">
    <citation type="submission" date="2018-07" db="EMBL/GenBank/DDBJ databases">
        <title>Genomic Encyclopedia of Type Strains, Phase IV (KMG-IV): sequencing the most valuable type-strain genomes for metagenomic binning, comparative biology and taxonomic classification.</title>
        <authorList>
            <person name="Goeker M."/>
        </authorList>
    </citation>
    <scope>NUCLEOTIDE SEQUENCE [LARGE SCALE GENOMIC DNA]</scope>
    <source>
        <strain evidence="2 3">DSM 4134</strain>
    </source>
</reference>
<keyword evidence="2" id="KW-0560">Oxidoreductase</keyword>
<dbReference type="RefSeq" id="WP_170148125.1">
    <property type="nucleotide sequence ID" value="NZ_QREG01000028.1"/>
</dbReference>
<keyword evidence="2" id="KW-0575">Peroxidase</keyword>
<evidence type="ECO:0000259" key="1">
    <source>
        <dbReference type="Pfam" id="PF02627"/>
    </source>
</evidence>
<dbReference type="PANTHER" id="PTHR35446:SF3">
    <property type="entry name" value="CMD DOMAIN-CONTAINING PROTEIN"/>
    <property type="match status" value="1"/>
</dbReference>
<dbReference type="AlphaFoldDB" id="A0A3D9KYI5"/>
<feature type="domain" description="Carboxymuconolactone decarboxylase-like" evidence="1">
    <location>
        <begin position="53"/>
        <end position="113"/>
    </location>
</feature>
<sequence length="181" mass="19120">MKNLEVLTYENAPQESQQIFDQLKEKLGKVPNVYAAIGNSPKALGGLLGLADTLSKGEFTAKEVEAVALAVAEANTCDYCLAAHTTVGKMQGFSEEETVAIRTGEIADEKLKALSDLAKAITISRGKPEQNVVDAFHAAGYSKAALAELIGLVAVNTITNYANHLADTEIDFPAAPQLAEA</sequence>
<dbReference type="InterPro" id="IPR029032">
    <property type="entry name" value="AhpD-like"/>
</dbReference>
<protein>
    <submittedName>
        <fullName evidence="2">Putative peroxidase-related enzyme</fullName>
    </submittedName>
</protein>
<dbReference type="NCBIfam" id="TIGR00778">
    <property type="entry name" value="ahpD_dom"/>
    <property type="match status" value="1"/>
</dbReference>
<proteinExistence type="predicted"/>